<dbReference type="GO" id="GO:0009252">
    <property type="term" value="P:peptidoglycan biosynthetic process"/>
    <property type="evidence" value="ECO:0007669"/>
    <property type="project" value="UniProtKB-KW"/>
</dbReference>
<evidence type="ECO:0000313" key="19">
    <source>
        <dbReference type="Proteomes" id="UP000557772"/>
    </source>
</evidence>
<feature type="transmembrane region" description="Helical" evidence="17">
    <location>
        <begin position="242"/>
        <end position="261"/>
    </location>
</feature>
<organism evidence="18 19">
    <name type="scientific">Flexivirga aerilata</name>
    <dbReference type="NCBI Taxonomy" id="1656889"/>
    <lineage>
        <taxon>Bacteria</taxon>
        <taxon>Bacillati</taxon>
        <taxon>Actinomycetota</taxon>
        <taxon>Actinomycetes</taxon>
        <taxon>Micrococcales</taxon>
        <taxon>Dermacoccaceae</taxon>
        <taxon>Flexivirga</taxon>
    </lineage>
</organism>
<keyword evidence="12 17" id="KW-0046">Antibiotic resistance</keyword>
<evidence type="ECO:0000256" key="16">
    <source>
        <dbReference type="ARBA" id="ARBA00047594"/>
    </source>
</evidence>
<comment type="function">
    <text evidence="17">Catalyzes the dephosphorylation of undecaprenyl diphosphate (UPP). Confers resistance to bacitracin.</text>
</comment>
<name>A0A849AGN4_9MICO</name>
<comment type="catalytic activity">
    <reaction evidence="16 17">
        <text>di-trans,octa-cis-undecaprenyl diphosphate + H2O = di-trans,octa-cis-undecaprenyl phosphate + phosphate + H(+)</text>
        <dbReference type="Rhea" id="RHEA:28094"/>
        <dbReference type="ChEBI" id="CHEBI:15377"/>
        <dbReference type="ChEBI" id="CHEBI:15378"/>
        <dbReference type="ChEBI" id="CHEBI:43474"/>
        <dbReference type="ChEBI" id="CHEBI:58405"/>
        <dbReference type="ChEBI" id="CHEBI:60392"/>
        <dbReference type="EC" id="3.6.1.27"/>
    </reaction>
</comment>
<keyword evidence="19" id="KW-1185">Reference proteome</keyword>
<evidence type="ECO:0000256" key="13">
    <source>
        <dbReference type="ARBA" id="ARBA00023316"/>
    </source>
</evidence>
<evidence type="ECO:0000256" key="5">
    <source>
        <dbReference type="ARBA" id="ARBA00022475"/>
    </source>
</evidence>
<feature type="transmembrane region" description="Helical" evidence="17">
    <location>
        <begin position="102"/>
        <end position="120"/>
    </location>
</feature>
<keyword evidence="5 17" id="KW-1003">Cell membrane</keyword>
<evidence type="ECO:0000256" key="1">
    <source>
        <dbReference type="ARBA" id="ARBA00004651"/>
    </source>
</evidence>
<dbReference type="GO" id="GO:0008360">
    <property type="term" value="P:regulation of cell shape"/>
    <property type="evidence" value="ECO:0007669"/>
    <property type="project" value="UniProtKB-KW"/>
</dbReference>
<proteinExistence type="inferred from homology"/>
<keyword evidence="10 17" id="KW-1133">Transmembrane helix</keyword>
<dbReference type="NCBIfam" id="NF001395">
    <property type="entry name" value="PRK00281.3-1"/>
    <property type="match status" value="1"/>
</dbReference>
<protein>
    <recommendedName>
        <fullName evidence="4 17">Undecaprenyl-diphosphatase</fullName>
        <ecNumber evidence="3 17">3.6.1.27</ecNumber>
    </recommendedName>
    <alternativeName>
        <fullName evidence="15 17">Bacitracin resistance protein</fullName>
    </alternativeName>
    <alternativeName>
        <fullName evidence="14 17">Undecaprenyl pyrophosphate phosphatase</fullName>
    </alternativeName>
</protein>
<dbReference type="EMBL" id="JABENB010000001">
    <property type="protein sequence ID" value="NNG38368.1"/>
    <property type="molecule type" value="Genomic_DNA"/>
</dbReference>
<dbReference type="HAMAP" id="MF_01006">
    <property type="entry name" value="Undec_diphosphatase"/>
    <property type="match status" value="1"/>
</dbReference>
<evidence type="ECO:0000256" key="3">
    <source>
        <dbReference type="ARBA" id="ARBA00012374"/>
    </source>
</evidence>
<dbReference type="EC" id="3.6.1.27" evidence="3 17"/>
<gene>
    <name evidence="17" type="primary">uppP</name>
    <name evidence="18" type="ORF">HJ588_03640</name>
</gene>
<evidence type="ECO:0000256" key="9">
    <source>
        <dbReference type="ARBA" id="ARBA00022984"/>
    </source>
</evidence>
<evidence type="ECO:0000256" key="12">
    <source>
        <dbReference type="ARBA" id="ARBA00023251"/>
    </source>
</evidence>
<comment type="similarity">
    <text evidence="2 17">Belongs to the UppP family.</text>
</comment>
<evidence type="ECO:0000256" key="15">
    <source>
        <dbReference type="ARBA" id="ARBA00032932"/>
    </source>
</evidence>
<sequence>MSDLSYLQSVTIGALQGVTELFPVSSLGHSILVPAWIGGSWKDLVTQQQQSGHTPFLAFIVALHVATALALIVCFWRDWLRVVQGLLDIVRRRDLHTARSRYALLLIVATIPVGIVGLIFEKPLRTAFSTPLVAAIFLTVNGGVLAIAELLTRASEASYRRRADHERNLSTMPWSDALIIGSSQILALMPGISRSGVTISTGLLRGFSHEKATKFALMLATPVILAAGVLKMPELAGPEASGIHGQVIVGMLVAFVAAFVATKFLTRFVRTHTLWPFVVYCLIAGIASIIRFA</sequence>
<comment type="miscellaneous">
    <text evidence="17">Bacitracin is thought to be involved in the inhibition of peptidoglycan synthesis by sequestering undecaprenyl diphosphate, thereby reducing the pool of lipid carrier available.</text>
</comment>
<comment type="subcellular location">
    <subcellularLocation>
        <location evidence="1 17">Cell membrane</location>
        <topology evidence="1 17">Multi-pass membrane protein</topology>
    </subcellularLocation>
</comment>
<evidence type="ECO:0000256" key="6">
    <source>
        <dbReference type="ARBA" id="ARBA00022692"/>
    </source>
</evidence>
<evidence type="ECO:0000256" key="4">
    <source>
        <dbReference type="ARBA" id="ARBA00021581"/>
    </source>
</evidence>
<keyword evidence="11 17" id="KW-0472">Membrane</keyword>
<evidence type="ECO:0000256" key="14">
    <source>
        <dbReference type="ARBA" id="ARBA00032707"/>
    </source>
</evidence>
<evidence type="ECO:0000256" key="2">
    <source>
        <dbReference type="ARBA" id="ARBA00010621"/>
    </source>
</evidence>
<keyword evidence="7 17" id="KW-0378">Hydrolase</keyword>
<dbReference type="GO" id="GO:0005886">
    <property type="term" value="C:plasma membrane"/>
    <property type="evidence" value="ECO:0007669"/>
    <property type="project" value="UniProtKB-SubCell"/>
</dbReference>
<evidence type="ECO:0000256" key="17">
    <source>
        <dbReference type="HAMAP-Rule" id="MF_01006"/>
    </source>
</evidence>
<dbReference type="GO" id="GO:0071555">
    <property type="term" value="P:cell wall organization"/>
    <property type="evidence" value="ECO:0007669"/>
    <property type="project" value="UniProtKB-KW"/>
</dbReference>
<feature type="transmembrane region" description="Helical" evidence="17">
    <location>
        <begin position="212"/>
        <end position="230"/>
    </location>
</feature>
<evidence type="ECO:0000313" key="18">
    <source>
        <dbReference type="EMBL" id="NNG38368.1"/>
    </source>
</evidence>
<keyword evidence="13 17" id="KW-0961">Cell wall biogenesis/degradation</keyword>
<dbReference type="RefSeq" id="WP_171152028.1">
    <property type="nucleotide sequence ID" value="NZ_JABENB010000001.1"/>
</dbReference>
<feature type="transmembrane region" description="Helical" evidence="17">
    <location>
        <begin position="56"/>
        <end position="76"/>
    </location>
</feature>
<dbReference type="InterPro" id="IPR003824">
    <property type="entry name" value="UppP"/>
</dbReference>
<dbReference type="Proteomes" id="UP000557772">
    <property type="component" value="Unassembled WGS sequence"/>
</dbReference>
<dbReference type="GO" id="GO:0046677">
    <property type="term" value="P:response to antibiotic"/>
    <property type="evidence" value="ECO:0007669"/>
    <property type="project" value="UniProtKB-UniRule"/>
</dbReference>
<evidence type="ECO:0000256" key="10">
    <source>
        <dbReference type="ARBA" id="ARBA00022989"/>
    </source>
</evidence>
<keyword evidence="6 17" id="KW-0812">Transmembrane</keyword>
<evidence type="ECO:0000256" key="11">
    <source>
        <dbReference type="ARBA" id="ARBA00023136"/>
    </source>
</evidence>
<keyword evidence="9 17" id="KW-0573">Peptidoglycan synthesis</keyword>
<keyword evidence="8 17" id="KW-0133">Cell shape</keyword>
<reference evidence="18 19" key="1">
    <citation type="submission" date="2020-05" db="EMBL/GenBank/DDBJ databases">
        <title>Flexivirga sp. ID2601S isolated from air conditioner.</title>
        <authorList>
            <person name="Kim D.H."/>
        </authorList>
    </citation>
    <scope>NUCLEOTIDE SEQUENCE [LARGE SCALE GENOMIC DNA]</scope>
    <source>
        <strain evidence="18 19">ID2601S</strain>
    </source>
</reference>
<feature type="transmembrane region" description="Helical" evidence="17">
    <location>
        <begin position="132"/>
        <end position="152"/>
    </location>
</feature>
<dbReference type="Pfam" id="PF02673">
    <property type="entry name" value="BacA"/>
    <property type="match status" value="1"/>
</dbReference>
<comment type="caution">
    <text evidence="18">The sequence shown here is derived from an EMBL/GenBank/DDBJ whole genome shotgun (WGS) entry which is preliminary data.</text>
</comment>
<dbReference type="PANTHER" id="PTHR30622:SF4">
    <property type="entry name" value="UNDECAPRENYL-DIPHOSPHATASE"/>
    <property type="match status" value="1"/>
</dbReference>
<dbReference type="PANTHER" id="PTHR30622">
    <property type="entry name" value="UNDECAPRENYL-DIPHOSPHATASE"/>
    <property type="match status" value="1"/>
</dbReference>
<evidence type="ECO:0000256" key="8">
    <source>
        <dbReference type="ARBA" id="ARBA00022960"/>
    </source>
</evidence>
<evidence type="ECO:0000256" key="7">
    <source>
        <dbReference type="ARBA" id="ARBA00022801"/>
    </source>
</evidence>
<feature type="transmembrane region" description="Helical" evidence="17">
    <location>
        <begin position="273"/>
        <end position="292"/>
    </location>
</feature>
<dbReference type="AlphaFoldDB" id="A0A849AGN4"/>
<dbReference type="GO" id="GO:0050380">
    <property type="term" value="F:undecaprenyl-diphosphatase activity"/>
    <property type="evidence" value="ECO:0007669"/>
    <property type="project" value="UniProtKB-UniRule"/>
</dbReference>
<accession>A0A849AGN4</accession>